<accession>A0A8R1IZH2</accession>
<dbReference type="AlphaFoldDB" id="A0A8R1IZH2"/>
<keyword evidence="2" id="KW-1185">Reference proteome</keyword>
<organism evidence="1 2">
    <name type="scientific">Caenorhabditis japonica</name>
    <dbReference type="NCBI Taxonomy" id="281687"/>
    <lineage>
        <taxon>Eukaryota</taxon>
        <taxon>Metazoa</taxon>
        <taxon>Ecdysozoa</taxon>
        <taxon>Nematoda</taxon>
        <taxon>Chromadorea</taxon>
        <taxon>Rhabditida</taxon>
        <taxon>Rhabditina</taxon>
        <taxon>Rhabditomorpha</taxon>
        <taxon>Rhabditoidea</taxon>
        <taxon>Rhabditidae</taxon>
        <taxon>Peloderinae</taxon>
        <taxon>Caenorhabditis</taxon>
    </lineage>
</organism>
<sequence>MKPHRYTKRSSYGITYGPISEPIGSGDIRHLINYKTMGTSKHKLVSKSLRASSGVAIPITRLTGKDWKEMSAVCEPPIRIRNSLNLKLLGNLFRCQTKL</sequence>
<dbReference type="EnsemblMetazoa" id="CJA41503.1">
    <property type="protein sequence ID" value="CJA41503.1"/>
    <property type="gene ID" value="WBGene00217351"/>
</dbReference>
<evidence type="ECO:0000313" key="2">
    <source>
        <dbReference type="Proteomes" id="UP000005237"/>
    </source>
</evidence>
<reference evidence="2" key="1">
    <citation type="submission" date="2010-08" db="EMBL/GenBank/DDBJ databases">
        <authorList>
            <consortium name="Caenorhabditis japonica Sequencing Consortium"/>
            <person name="Wilson R.K."/>
        </authorList>
    </citation>
    <scope>NUCLEOTIDE SEQUENCE [LARGE SCALE GENOMIC DNA]</scope>
    <source>
        <strain evidence="2">DF5081</strain>
    </source>
</reference>
<name>A0A8R1IZH2_CAEJA</name>
<proteinExistence type="predicted"/>
<evidence type="ECO:0000313" key="1">
    <source>
        <dbReference type="EnsemblMetazoa" id="CJA41503.1"/>
    </source>
</evidence>
<protein>
    <submittedName>
        <fullName evidence="1">Uncharacterized protein</fullName>
    </submittedName>
</protein>
<reference evidence="1" key="2">
    <citation type="submission" date="2022-06" db="UniProtKB">
        <authorList>
            <consortium name="EnsemblMetazoa"/>
        </authorList>
    </citation>
    <scope>IDENTIFICATION</scope>
    <source>
        <strain evidence="1">DF5081</strain>
    </source>
</reference>
<dbReference type="Proteomes" id="UP000005237">
    <property type="component" value="Unassembled WGS sequence"/>
</dbReference>